<dbReference type="SMART" id="SM00397">
    <property type="entry name" value="t_SNARE"/>
    <property type="match status" value="1"/>
</dbReference>
<evidence type="ECO:0000256" key="11">
    <source>
        <dbReference type="SAM" id="Coils"/>
    </source>
</evidence>
<dbReference type="STRING" id="559304.G8YS86"/>
<keyword evidence="9 12" id="KW-0472">Membrane</keyword>
<keyword evidence="6 12" id="KW-1133">Transmembrane helix</keyword>
<dbReference type="Pfam" id="PF09177">
    <property type="entry name" value="STX6_10_61_N"/>
    <property type="match status" value="1"/>
</dbReference>
<evidence type="ECO:0000313" key="14">
    <source>
        <dbReference type="EMBL" id="CCE78423.1"/>
    </source>
</evidence>
<comment type="similarity">
    <text evidence="2">Belongs to the syntaxin family.</text>
</comment>
<dbReference type="PROSITE" id="PS50192">
    <property type="entry name" value="T_SNARE"/>
    <property type="match status" value="1"/>
</dbReference>
<dbReference type="OrthoDB" id="546861at2759"/>
<keyword evidence="4 12" id="KW-0812">Transmembrane</keyword>
<dbReference type="InterPro" id="IPR000727">
    <property type="entry name" value="T_SNARE_dom"/>
</dbReference>
<dbReference type="SUPFAM" id="SSF58038">
    <property type="entry name" value="SNARE fusion complex"/>
    <property type="match status" value="1"/>
</dbReference>
<reference evidence="16" key="2">
    <citation type="journal article" date="2012" name="G3 (Bethesda)">
        <title>Pichia sorbitophila, an interspecies yeast hybrid reveals early steps of genome resolution following polyploidization.</title>
        <authorList>
            <person name="Leh Louis V."/>
            <person name="Despons L."/>
            <person name="Friedrich A."/>
            <person name="Martin T."/>
            <person name="Durrens P."/>
            <person name="Casaregola S."/>
            <person name="Neuveglise C."/>
            <person name="Fairhead C."/>
            <person name="Marck C."/>
            <person name="Cruz J.A."/>
            <person name="Straub M.L."/>
            <person name="Kugler V."/>
            <person name="Sacerdot C."/>
            <person name="Uzunov Z."/>
            <person name="Thierry A."/>
            <person name="Weiss S."/>
            <person name="Bleykasten C."/>
            <person name="De Montigny J."/>
            <person name="Jacques N."/>
            <person name="Jung P."/>
            <person name="Lemaire M."/>
            <person name="Mallet S."/>
            <person name="Morel G."/>
            <person name="Richard G.F."/>
            <person name="Sarkar A."/>
            <person name="Savel G."/>
            <person name="Schacherer J."/>
            <person name="Seret M.L."/>
            <person name="Talla E."/>
            <person name="Samson G."/>
            <person name="Jubin C."/>
            <person name="Poulain J."/>
            <person name="Vacherie B."/>
            <person name="Barbe V."/>
            <person name="Pelletier E."/>
            <person name="Sherman D.J."/>
            <person name="Westhof E."/>
            <person name="Weissenbach J."/>
            <person name="Baret P.V."/>
            <person name="Wincker P."/>
            <person name="Gaillardin C."/>
            <person name="Dujon B."/>
            <person name="Souciet J.L."/>
        </authorList>
    </citation>
    <scope>NUCLEOTIDE SEQUENCE [LARGE SCALE GENOMIC DNA]</scope>
    <source>
        <strain evidence="16">ATCC MYA-4447 / BCRC 22081 / CBS 7064 / NBRC 10061 / NRRL Y-12695</strain>
    </source>
</reference>
<dbReference type="FunFam" id="1.20.5.110:FF:000006">
    <property type="entry name" value="Syntaxin 6"/>
    <property type="match status" value="1"/>
</dbReference>
<dbReference type="AlphaFoldDB" id="G8YS86"/>
<protein>
    <recommendedName>
        <fullName evidence="10">t-SNARE affecting a late Golgi compartment protein 1</fullName>
    </recommendedName>
</protein>
<accession>G8YS86</accession>
<dbReference type="OMA" id="EHDPYRF"/>
<feature type="domain" description="T-SNARE coiled-coil homology" evidence="13">
    <location>
        <begin position="138"/>
        <end position="200"/>
    </location>
</feature>
<dbReference type="GO" id="GO:0005802">
    <property type="term" value="C:trans-Golgi network"/>
    <property type="evidence" value="ECO:0007669"/>
    <property type="project" value="UniProtKB-ARBA"/>
</dbReference>
<keyword evidence="16" id="KW-1185">Reference proteome</keyword>
<dbReference type="EMBL" id="FO082057">
    <property type="protein sequence ID" value="CCE78423.1"/>
    <property type="molecule type" value="Genomic_DNA"/>
</dbReference>
<evidence type="ECO:0000256" key="1">
    <source>
        <dbReference type="ARBA" id="ARBA00004409"/>
    </source>
</evidence>
<dbReference type="eggNOG" id="KOG3202">
    <property type="taxonomic scope" value="Eukaryota"/>
</dbReference>
<evidence type="ECO:0000256" key="9">
    <source>
        <dbReference type="ARBA" id="ARBA00023136"/>
    </source>
</evidence>
<dbReference type="FunCoup" id="G8YS86">
    <property type="interactions" value="460"/>
</dbReference>
<evidence type="ECO:0000313" key="16">
    <source>
        <dbReference type="Proteomes" id="UP000005222"/>
    </source>
</evidence>
<evidence type="ECO:0000256" key="10">
    <source>
        <dbReference type="ARBA" id="ARBA00073343"/>
    </source>
</evidence>
<dbReference type="PANTHER" id="PTHR12791">
    <property type="entry name" value="GOLGI SNARE BET1-RELATED"/>
    <property type="match status" value="1"/>
</dbReference>
<evidence type="ECO:0000256" key="8">
    <source>
        <dbReference type="ARBA" id="ARBA00023054"/>
    </source>
</evidence>
<dbReference type="GO" id="GO:0006886">
    <property type="term" value="P:intracellular protein transport"/>
    <property type="evidence" value="ECO:0007669"/>
    <property type="project" value="InterPro"/>
</dbReference>
<evidence type="ECO:0000256" key="2">
    <source>
        <dbReference type="ARBA" id="ARBA00009063"/>
    </source>
</evidence>
<dbReference type="Proteomes" id="UP000005222">
    <property type="component" value="Chromosome C"/>
</dbReference>
<proteinExistence type="inferred from homology"/>
<dbReference type="GO" id="GO:0005484">
    <property type="term" value="F:SNAP receptor activity"/>
    <property type="evidence" value="ECO:0007669"/>
    <property type="project" value="InterPro"/>
</dbReference>
<sequence>MDPFSEVQRDCWQQVNSLDEVIRKNPVITEDVKADFESSYQDLEETFSDLKQAIAISEQNPGRFSLTKDDINERKEVIRELKKNIDRIDQEWSKKMNNRKEREITSMSNRISQDFENSDNPFDDREAFDRHFNEYQEQEYIQSQDLQLDSIHATMQNLNRQAMMMGSELEDQGYMLDELDSEMDTVGGKLSRGLKRVNYVIEKNRETASNWCIGILIVVLCVLLVLLLIA</sequence>
<dbReference type="SUPFAM" id="SSF47661">
    <property type="entry name" value="t-snare proteins"/>
    <property type="match status" value="1"/>
</dbReference>
<gene>
    <name evidence="14" type="primary">Piso0_001046</name>
    <name evidence="14" type="ORF">GNLVRS01_PISO0C09704g</name>
    <name evidence="15" type="ORF">GNLVRS01_PISO0D09771g</name>
</gene>
<dbReference type="HOGENOM" id="CLU_061883_0_2_1"/>
<dbReference type="InterPro" id="IPR006012">
    <property type="entry name" value="Syntaxin/epimorphin_CS"/>
</dbReference>
<dbReference type="InterPro" id="IPR010989">
    <property type="entry name" value="SNARE"/>
</dbReference>
<dbReference type="PROSITE" id="PS00914">
    <property type="entry name" value="SYNTAXIN"/>
    <property type="match status" value="1"/>
</dbReference>
<evidence type="ECO:0000256" key="5">
    <source>
        <dbReference type="ARBA" id="ARBA00022927"/>
    </source>
</evidence>
<evidence type="ECO:0000313" key="15">
    <source>
        <dbReference type="EMBL" id="CCE79009.1"/>
    </source>
</evidence>
<dbReference type="CDD" id="cd15851">
    <property type="entry name" value="SNARE_Syntaxin6"/>
    <property type="match status" value="1"/>
</dbReference>
<evidence type="ECO:0000259" key="13">
    <source>
        <dbReference type="PROSITE" id="PS50192"/>
    </source>
</evidence>
<dbReference type="CDD" id="cd21444">
    <property type="entry name" value="SNARE_NTD_Tlg1p-like"/>
    <property type="match status" value="1"/>
</dbReference>
<dbReference type="Proteomes" id="UP000005222">
    <property type="component" value="Chromosome D"/>
</dbReference>
<dbReference type="GO" id="GO:0000139">
    <property type="term" value="C:Golgi membrane"/>
    <property type="evidence" value="ECO:0007669"/>
    <property type="project" value="UniProtKB-SubCell"/>
</dbReference>
<dbReference type="InterPro" id="IPR015260">
    <property type="entry name" value="Syntaxin-6/10/61_N"/>
</dbReference>
<dbReference type="Gene3D" id="1.20.5.110">
    <property type="match status" value="1"/>
</dbReference>
<keyword evidence="3" id="KW-0813">Transport</keyword>
<dbReference type="EMBL" id="FO082056">
    <property type="protein sequence ID" value="CCE79009.1"/>
    <property type="molecule type" value="Genomic_DNA"/>
</dbReference>
<keyword evidence="7" id="KW-0333">Golgi apparatus</keyword>
<comment type="subcellular location">
    <subcellularLocation>
        <location evidence="1">Golgi apparatus membrane</location>
        <topology evidence="1">Single-pass type IV membrane protein</topology>
    </subcellularLocation>
</comment>
<name>G8YS86_PICSO</name>
<evidence type="ECO:0000256" key="6">
    <source>
        <dbReference type="ARBA" id="ARBA00022989"/>
    </source>
</evidence>
<feature type="transmembrane region" description="Helical" evidence="12">
    <location>
        <begin position="208"/>
        <end position="229"/>
    </location>
</feature>
<organism evidence="14 16">
    <name type="scientific">Pichia sorbitophila (strain ATCC MYA-4447 / BCRC 22081 / CBS 7064 / NBRC 10061 / NRRL Y-12695)</name>
    <name type="common">Hybrid yeast</name>
    <dbReference type="NCBI Taxonomy" id="559304"/>
    <lineage>
        <taxon>Eukaryota</taxon>
        <taxon>Fungi</taxon>
        <taxon>Dikarya</taxon>
        <taxon>Ascomycota</taxon>
        <taxon>Saccharomycotina</taxon>
        <taxon>Pichiomycetes</taxon>
        <taxon>Debaryomycetaceae</taxon>
        <taxon>Millerozyma</taxon>
    </lineage>
</organism>
<evidence type="ECO:0000256" key="3">
    <source>
        <dbReference type="ARBA" id="ARBA00022448"/>
    </source>
</evidence>
<dbReference type="GO" id="GO:0048193">
    <property type="term" value="P:Golgi vesicle transport"/>
    <property type="evidence" value="ECO:0007669"/>
    <property type="project" value="InterPro"/>
</dbReference>
<dbReference type="InParanoid" id="G8YS86"/>
<dbReference type="InterPro" id="IPR048036">
    <property type="entry name" value="Tlg1p-like_N"/>
</dbReference>
<evidence type="ECO:0000256" key="12">
    <source>
        <dbReference type="SAM" id="Phobius"/>
    </source>
</evidence>
<reference evidence="14" key="1">
    <citation type="submission" date="2011-10" db="EMBL/GenBank/DDBJ databases">
        <authorList>
            <person name="Genoscope - CEA"/>
        </authorList>
    </citation>
    <scope>NUCLEOTIDE SEQUENCE</scope>
</reference>
<feature type="coiled-coil region" evidence="11">
    <location>
        <begin position="33"/>
        <end position="91"/>
    </location>
</feature>
<keyword evidence="5" id="KW-0653">Protein transport</keyword>
<evidence type="ECO:0000256" key="7">
    <source>
        <dbReference type="ARBA" id="ARBA00023034"/>
    </source>
</evidence>
<keyword evidence="8 11" id="KW-0175">Coiled coil</keyword>
<evidence type="ECO:0000256" key="4">
    <source>
        <dbReference type="ARBA" id="ARBA00022692"/>
    </source>
</evidence>
<dbReference type="Gene3D" id="1.20.58.90">
    <property type="match status" value="1"/>
</dbReference>